<evidence type="ECO:0000313" key="9">
    <source>
        <dbReference type="Proteomes" id="UP000324091"/>
    </source>
</evidence>
<keyword evidence="2" id="KW-0221">Differentiation</keyword>
<dbReference type="GO" id="GO:0000978">
    <property type="term" value="F:RNA polymerase II cis-regulatory region sequence-specific DNA binding"/>
    <property type="evidence" value="ECO:0007669"/>
    <property type="project" value="TreeGrafter"/>
</dbReference>
<accession>A0A5C6NG58</accession>
<dbReference type="GO" id="GO:0005634">
    <property type="term" value="C:nucleus"/>
    <property type="evidence" value="ECO:0007669"/>
    <property type="project" value="UniProtKB-SubCell"/>
</dbReference>
<dbReference type="PANTHER" id="PTHR45789:SF3">
    <property type="entry name" value="TRANSCRIPTION FACTOR SOX-5"/>
    <property type="match status" value="1"/>
</dbReference>
<evidence type="ECO:0000256" key="5">
    <source>
        <dbReference type="ARBA" id="ARBA00023163"/>
    </source>
</evidence>
<keyword evidence="3" id="KW-0805">Transcription regulation</keyword>
<comment type="caution">
    <text evidence="8">The sequence shown here is derived from an EMBL/GenBank/DDBJ whole genome shotgun (WGS) entry which is preliminary data.</text>
</comment>
<evidence type="ECO:0000256" key="2">
    <source>
        <dbReference type="ARBA" id="ARBA00022782"/>
    </source>
</evidence>
<dbReference type="GO" id="GO:0045165">
    <property type="term" value="P:cell fate commitment"/>
    <property type="evidence" value="ECO:0007669"/>
    <property type="project" value="TreeGrafter"/>
</dbReference>
<reference evidence="8 9" key="1">
    <citation type="submission" date="2019-04" db="EMBL/GenBank/DDBJ databases">
        <title>Chromosome genome assembly for Takifugu flavidus.</title>
        <authorList>
            <person name="Xiao S."/>
        </authorList>
    </citation>
    <scope>NUCLEOTIDE SEQUENCE [LARGE SCALE GENOMIC DNA]</scope>
    <source>
        <strain evidence="8">HTHZ2018</strain>
        <tissue evidence="8">Muscle</tissue>
    </source>
</reference>
<evidence type="ECO:0000256" key="3">
    <source>
        <dbReference type="ARBA" id="ARBA00023015"/>
    </source>
</evidence>
<organism evidence="8 9">
    <name type="scientific">Takifugu flavidus</name>
    <name type="common">sansaifugu</name>
    <dbReference type="NCBI Taxonomy" id="433684"/>
    <lineage>
        <taxon>Eukaryota</taxon>
        <taxon>Metazoa</taxon>
        <taxon>Chordata</taxon>
        <taxon>Craniata</taxon>
        <taxon>Vertebrata</taxon>
        <taxon>Euteleostomi</taxon>
        <taxon>Actinopterygii</taxon>
        <taxon>Neopterygii</taxon>
        <taxon>Teleostei</taxon>
        <taxon>Neoteleostei</taxon>
        <taxon>Acanthomorphata</taxon>
        <taxon>Eupercaria</taxon>
        <taxon>Tetraodontiformes</taxon>
        <taxon>Tetradontoidea</taxon>
        <taxon>Tetraodontidae</taxon>
        <taxon>Takifugu</taxon>
    </lineage>
</organism>
<feature type="compositionally biased region" description="Polar residues" evidence="7">
    <location>
        <begin position="102"/>
        <end position="111"/>
    </location>
</feature>
<feature type="compositionally biased region" description="Polar residues" evidence="7">
    <location>
        <begin position="81"/>
        <end position="92"/>
    </location>
</feature>
<keyword evidence="6" id="KW-0539">Nucleus</keyword>
<sequence>MLLLSRETDTYSSMLTEPELPQECNRMSSKRPASPYGGTDGEVTMATSRQRVEDEDSEGLGGVIHLPLASYCSKVAPRSPPNRNLDSPSNMDQDGIKGGSLSPYSQHNATSPGKEEGGGGGRACNDGGSAVGTLGTPERRKGSLADVVDTLKQRKMEELIKSEPEEGQRVGSTDEVVESLQSAPGFATLSPQPSPPLFEPDVGRQASAISHRPLTQPPPSLVQLLGHRQSLTPELLHGSLSVFPPRSAYCPPPAPPTLRSKEGAPVCALPGSTPALVLFSLPILLFVSSFLAPFVPRCSLPPLLMAPLSVSIHTPHPPPPHLSSGWAQEQ</sequence>
<dbReference type="Proteomes" id="UP000324091">
    <property type="component" value="Chromosome 22"/>
</dbReference>
<dbReference type="GO" id="GO:0032332">
    <property type="term" value="P:positive regulation of chondrocyte differentiation"/>
    <property type="evidence" value="ECO:0007669"/>
    <property type="project" value="TreeGrafter"/>
</dbReference>
<evidence type="ECO:0000313" key="8">
    <source>
        <dbReference type="EMBL" id="TWW64507.1"/>
    </source>
</evidence>
<dbReference type="PANTHER" id="PTHR45789">
    <property type="entry name" value="FI18025P1"/>
    <property type="match status" value="1"/>
</dbReference>
<name>A0A5C6NG58_9TELE</name>
<dbReference type="AlphaFoldDB" id="A0A5C6NG58"/>
<proteinExistence type="predicted"/>
<keyword evidence="5" id="KW-0804">Transcription</keyword>
<comment type="subcellular location">
    <subcellularLocation>
        <location evidence="1">Nucleus</location>
    </subcellularLocation>
</comment>
<dbReference type="InterPro" id="IPR051356">
    <property type="entry name" value="SOX/SOX-like_TF"/>
</dbReference>
<gene>
    <name evidence="8" type="ORF">D4764_22G0001540</name>
</gene>
<feature type="region of interest" description="Disordered" evidence="7">
    <location>
        <begin position="1"/>
        <end position="42"/>
    </location>
</feature>
<protein>
    <submittedName>
        <fullName evidence="8">Transcription factor SOX-5</fullName>
    </submittedName>
</protein>
<keyword evidence="4" id="KW-0238">DNA-binding</keyword>
<evidence type="ECO:0000256" key="4">
    <source>
        <dbReference type="ARBA" id="ARBA00023125"/>
    </source>
</evidence>
<evidence type="ECO:0000256" key="1">
    <source>
        <dbReference type="ARBA" id="ARBA00004123"/>
    </source>
</evidence>
<evidence type="ECO:0000256" key="7">
    <source>
        <dbReference type="SAM" id="MobiDB-lite"/>
    </source>
</evidence>
<keyword evidence="9" id="KW-1185">Reference proteome</keyword>
<dbReference type="EMBL" id="RHFK02000015">
    <property type="protein sequence ID" value="TWW64507.1"/>
    <property type="molecule type" value="Genomic_DNA"/>
</dbReference>
<evidence type="ECO:0000256" key="6">
    <source>
        <dbReference type="ARBA" id="ARBA00023242"/>
    </source>
</evidence>
<feature type="region of interest" description="Disordered" evidence="7">
    <location>
        <begin position="73"/>
        <end position="138"/>
    </location>
</feature>
<dbReference type="GO" id="GO:0000981">
    <property type="term" value="F:DNA-binding transcription factor activity, RNA polymerase II-specific"/>
    <property type="evidence" value="ECO:0007669"/>
    <property type="project" value="TreeGrafter"/>
</dbReference>